<dbReference type="AlphaFoldDB" id="B4CZI7"/>
<dbReference type="EMBL" id="ABVL01000005">
    <property type="protein sequence ID" value="EDY20151.1"/>
    <property type="molecule type" value="Genomic_DNA"/>
</dbReference>
<feature type="chain" id="PRO_5002802943" evidence="2">
    <location>
        <begin position="21"/>
        <end position="271"/>
    </location>
</feature>
<feature type="signal peptide" evidence="2">
    <location>
        <begin position="1"/>
        <end position="20"/>
    </location>
</feature>
<feature type="compositionally biased region" description="Polar residues" evidence="1">
    <location>
        <begin position="23"/>
        <end position="41"/>
    </location>
</feature>
<comment type="caution">
    <text evidence="3">The sequence shown here is derived from an EMBL/GenBank/DDBJ whole genome shotgun (WGS) entry which is preliminary data.</text>
</comment>
<evidence type="ECO:0000313" key="3">
    <source>
        <dbReference type="EMBL" id="EDY20151.1"/>
    </source>
</evidence>
<feature type="compositionally biased region" description="Low complexity" evidence="1">
    <location>
        <begin position="156"/>
        <end position="169"/>
    </location>
</feature>
<organism evidence="3 4">
    <name type="scientific">Chthoniobacter flavus Ellin428</name>
    <dbReference type="NCBI Taxonomy" id="497964"/>
    <lineage>
        <taxon>Bacteria</taxon>
        <taxon>Pseudomonadati</taxon>
        <taxon>Verrucomicrobiota</taxon>
        <taxon>Spartobacteria</taxon>
        <taxon>Chthoniobacterales</taxon>
        <taxon>Chthoniobacteraceae</taxon>
        <taxon>Chthoniobacter</taxon>
    </lineage>
</organism>
<accession>B4CZI7</accession>
<feature type="compositionally biased region" description="Basic and acidic residues" evidence="1">
    <location>
        <begin position="178"/>
        <end position="188"/>
    </location>
</feature>
<proteinExistence type="predicted"/>
<protein>
    <submittedName>
        <fullName evidence="3">Uncharacterized protein</fullName>
    </submittedName>
</protein>
<sequence length="271" mass="29194" precursor="true">MKILTLSILSLTAVCVTAGAQNASAPAGSTVQADKQFLQQLEHTDPVGQSPVQGADAPAAPPTKNETPSKPAPVAEKTVPARRTNDSAPLKTADRPATTSVAQERPQTEIRPEKKSRRNVNGRATASTTERVDPAEETAETRPVEKRSRKDVNPKVTTATTEQVTPTAPNNQETVDPQPRRVIRERTSRNIAPDPFYDNGGPAPVRTETRSSRTYAGAQPAPAEVATGPQKTVTVTKTITTMPAPQPPPREHDDENGFFHRLFHPKDRAGD</sequence>
<feature type="region of interest" description="Disordered" evidence="1">
    <location>
        <begin position="23"/>
        <end position="231"/>
    </location>
</feature>
<evidence type="ECO:0000256" key="1">
    <source>
        <dbReference type="SAM" id="MobiDB-lite"/>
    </source>
</evidence>
<keyword evidence="2" id="KW-0732">Signal</keyword>
<dbReference type="STRING" id="497964.CfE428DRAFT_2075"/>
<name>B4CZI7_9BACT</name>
<gene>
    <name evidence="3" type="ORF">CfE428DRAFT_2075</name>
</gene>
<reference evidence="3 4" key="1">
    <citation type="journal article" date="2011" name="J. Bacteriol.">
        <title>Genome sequence of Chthoniobacter flavus Ellin428, an aerobic heterotrophic soil bacterium.</title>
        <authorList>
            <person name="Kant R."/>
            <person name="van Passel M.W."/>
            <person name="Palva A."/>
            <person name="Lucas S."/>
            <person name="Lapidus A."/>
            <person name="Glavina Del Rio T."/>
            <person name="Dalin E."/>
            <person name="Tice H."/>
            <person name="Bruce D."/>
            <person name="Goodwin L."/>
            <person name="Pitluck S."/>
            <person name="Larimer F.W."/>
            <person name="Land M.L."/>
            <person name="Hauser L."/>
            <person name="Sangwan P."/>
            <person name="de Vos W.M."/>
            <person name="Janssen P.H."/>
            <person name="Smidt H."/>
        </authorList>
    </citation>
    <scope>NUCLEOTIDE SEQUENCE [LARGE SCALE GENOMIC DNA]</scope>
    <source>
        <strain evidence="3 4">Ellin428</strain>
    </source>
</reference>
<dbReference type="Proteomes" id="UP000005824">
    <property type="component" value="Unassembled WGS sequence"/>
</dbReference>
<evidence type="ECO:0000256" key="2">
    <source>
        <dbReference type="SAM" id="SignalP"/>
    </source>
</evidence>
<keyword evidence="4" id="KW-1185">Reference proteome</keyword>
<feature type="compositionally biased region" description="Basic and acidic residues" evidence="1">
    <location>
        <begin position="130"/>
        <end position="153"/>
    </location>
</feature>
<dbReference type="InParanoid" id="B4CZI7"/>
<dbReference type="RefSeq" id="WP_006979400.1">
    <property type="nucleotide sequence ID" value="NZ_ABVL01000005.1"/>
</dbReference>
<evidence type="ECO:0000313" key="4">
    <source>
        <dbReference type="Proteomes" id="UP000005824"/>
    </source>
</evidence>